<evidence type="ECO:0000313" key="2">
    <source>
        <dbReference type="Proteomes" id="UP000239757"/>
    </source>
</evidence>
<protein>
    <submittedName>
        <fullName evidence="1">Uncharacterized protein</fullName>
    </submittedName>
</protein>
<proteinExistence type="predicted"/>
<dbReference type="EMBL" id="KZ666797">
    <property type="protein sequence ID" value="PPR93484.1"/>
    <property type="molecule type" value="Genomic_DNA"/>
</dbReference>
<sequence length="102" mass="11282">MSSVLTTGSFTSPLILFLYSNIYLCTLKARSLSGDRILSSGGLVEKIKREKIVGISEYPIRFLFGKIQEKAERLEVTILRPKLGLSPFFIGSRMLGVVLASN</sequence>
<organism evidence="1 2">
    <name type="scientific">Gossypium barbadense</name>
    <name type="common">Sea Island cotton</name>
    <name type="synonym">Hibiscus barbadensis</name>
    <dbReference type="NCBI Taxonomy" id="3634"/>
    <lineage>
        <taxon>Eukaryota</taxon>
        <taxon>Viridiplantae</taxon>
        <taxon>Streptophyta</taxon>
        <taxon>Embryophyta</taxon>
        <taxon>Tracheophyta</taxon>
        <taxon>Spermatophyta</taxon>
        <taxon>Magnoliopsida</taxon>
        <taxon>eudicotyledons</taxon>
        <taxon>Gunneridae</taxon>
        <taxon>Pentapetalae</taxon>
        <taxon>rosids</taxon>
        <taxon>malvids</taxon>
        <taxon>Malvales</taxon>
        <taxon>Malvaceae</taxon>
        <taxon>Malvoideae</taxon>
        <taxon>Gossypium</taxon>
    </lineage>
</organism>
<evidence type="ECO:0000313" key="1">
    <source>
        <dbReference type="EMBL" id="PPR93484.1"/>
    </source>
</evidence>
<dbReference type="AlphaFoldDB" id="A0A2P5WQV3"/>
<dbReference type="Proteomes" id="UP000239757">
    <property type="component" value="Unassembled WGS sequence"/>
</dbReference>
<accession>A0A2P5WQV3</accession>
<gene>
    <name evidence="1" type="ORF">GOBAR_AA27187</name>
</gene>
<reference evidence="1 2" key="1">
    <citation type="submission" date="2015-01" db="EMBL/GenBank/DDBJ databases">
        <title>Genome of allotetraploid Gossypium barbadense reveals genomic plasticity and fiber elongation in cotton evolution.</title>
        <authorList>
            <person name="Chen X."/>
            <person name="Liu X."/>
            <person name="Zhao B."/>
            <person name="Zheng H."/>
            <person name="Hu Y."/>
            <person name="Lu G."/>
            <person name="Yang C."/>
            <person name="Chen J."/>
            <person name="Shan C."/>
            <person name="Zhang L."/>
            <person name="Zhou Y."/>
            <person name="Wang L."/>
            <person name="Guo W."/>
            <person name="Bai Y."/>
            <person name="Ruan J."/>
            <person name="Shangguan X."/>
            <person name="Mao Y."/>
            <person name="Jiang J."/>
            <person name="Zhu Y."/>
            <person name="Lei J."/>
            <person name="Kang H."/>
            <person name="Chen S."/>
            <person name="He X."/>
            <person name="Wang R."/>
            <person name="Wang Y."/>
            <person name="Chen J."/>
            <person name="Wang L."/>
            <person name="Yu S."/>
            <person name="Wang B."/>
            <person name="Wei J."/>
            <person name="Song S."/>
            <person name="Lu X."/>
            <person name="Gao Z."/>
            <person name="Gu W."/>
            <person name="Deng X."/>
            <person name="Ma D."/>
            <person name="Wang S."/>
            <person name="Liang W."/>
            <person name="Fang L."/>
            <person name="Cai C."/>
            <person name="Zhu X."/>
            <person name="Zhou B."/>
            <person name="Zhang Y."/>
            <person name="Chen Z."/>
            <person name="Xu S."/>
            <person name="Zhu R."/>
            <person name="Wang S."/>
            <person name="Zhang T."/>
            <person name="Zhao G."/>
        </authorList>
    </citation>
    <scope>NUCLEOTIDE SEQUENCE [LARGE SCALE GENOMIC DNA]</scope>
    <source>
        <strain evidence="2">cv. Xinhai21</strain>
        <tissue evidence="1">Leaf</tissue>
    </source>
</reference>
<name>A0A2P5WQV3_GOSBA</name>